<reference evidence="1 2" key="1">
    <citation type="submission" date="2018-04" db="EMBL/GenBank/DDBJ databases">
        <title>Thalassorhabdus spongiae gen. nov., sp. nov., isolated from a marine sponge in South-West Iceland.</title>
        <authorList>
            <person name="Knobloch S."/>
            <person name="Daussin A."/>
            <person name="Johannsson R."/>
            <person name="Marteinsson V.T."/>
        </authorList>
    </citation>
    <scope>NUCLEOTIDE SEQUENCE [LARGE SCALE GENOMIC DNA]</scope>
    <source>
        <strain evidence="1 2">Hp12</strain>
    </source>
</reference>
<dbReference type="InterPro" id="IPR010323">
    <property type="entry name" value="DUF924"/>
</dbReference>
<dbReference type="Proteomes" id="UP000244906">
    <property type="component" value="Unassembled WGS sequence"/>
</dbReference>
<comment type="caution">
    <text evidence="1">The sequence shown here is derived from an EMBL/GenBank/DDBJ whole genome shotgun (WGS) entry which is preliminary data.</text>
</comment>
<organism evidence="1 2">
    <name type="scientific">Pelagibaculum spongiae</name>
    <dbReference type="NCBI Taxonomy" id="2080658"/>
    <lineage>
        <taxon>Bacteria</taxon>
        <taxon>Pseudomonadati</taxon>
        <taxon>Pseudomonadota</taxon>
        <taxon>Gammaproteobacteria</taxon>
        <taxon>Oceanospirillales</taxon>
        <taxon>Pelagibaculum</taxon>
    </lineage>
</organism>
<evidence type="ECO:0000313" key="2">
    <source>
        <dbReference type="Proteomes" id="UP000244906"/>
    </source>
</evidence>
<gene>
    <name evidence="1" type="ORF">DC094_04175</name>
</gene>
<accession>A0A2V1H0P6</accession>
<proteinExistence type="predicted"/>
<dbReference type="RefSeq" id="WP_116685805.1">
    <property type="nucleotide sequence ID" value="NZ_CAWNYD010000001.1"/>
</dbReference>
<dbReference type="OrthoDB" id="7593450at2"/>
<dbReference type="EMBL" id="QDDL01000001">
    <property type="protein sequence ID" value="PVZ72219.1"/>
    <property type="molecule type" value="Genomic_DNA"/>
</dbReference>
<dbReference type="SUPFAM" id="SSF48452">
    <property type="entry name" value="TPR-like"/>
    <property type="match status" value="1"/>
</dbReference>
<name>A0A2V1H0P6_9GAMM</name>
<keyword evidence="2" id="KW-1185">Reference proteome</keyword>
<sequence length="199" mass="23403">MRPSQEVLKFWFGEQSNLLELAKSQSKLWWGKGDETDLLIAEKFQLMVELAATGELSDWEKQAGSRLALIILLDQFSRNIWRDQSKSFAQDHLALMLCKQGLQQQHDQDLNWVERVFFYMPLMHSESLSDQKLSVELFQKLLSEAPDEMNQLMQSHLDYAIRHQKIVEQFGRYPHRNEVLRRESTSEELQFLLQPGSSF</sequence>
<dbReference type="AlphaFoldDB" id="A0A2V1H0P6"/>
<dbReference type="Gene3D" id="1.20.58.320">
    <property type="entry name" value="TPR-like"/>
    <property type="match status" value="1"/>
</dbReference>
<protein>
    <submittedName>
        <fullName evidence="1">DUF924 domain-containing protein</fullName>
    </submittedName>
</protein>
<dbReference type="Pfam" id="PF06041">
    <property type="entry name" value="DUF924"/>
    <property type="match status" value="1"/>
</dbReference>
<dbReference type="Gene3D" id="1.25.40.10">
    <property type="entry name" value="Tetratricopeptide repeat domain"/>
    <property type="match status" value="1"/>
</dbReference>
<dbReference type="InterPro" id="IPR011990">
    <property type="entry name" value="TPR-like_helical_dom_sf"/>
</dbReference>
<evidence type="ECO:0000313" key="1">
    <source>
        <dbReference type="EMBL" id="PVZ72219.1"/>
    </source>
</evidence>